<feature type="domain" description="KRAB" evidence="1">
    <location>
        <begin position="20"/>
        <end position="96"/>
    </location>
</feature>
<dbReference type="Proteomes" id="UP000551758">
    <property type="component" value="Unassembled WGS sequence"/>
</dbReference>
<dbReference type="PANTHER" id="PTHR23232:SF117">
    <property type="entry name" value="KRAB DOMAIN-CONTAINING PROTEIN"/>
    <property type="match status" value="1"/>
</dbReference>
<proteinExistence type="predicted"/>
<dbReference type="AlphaFoldDB" id="A0A7J7ENS5"/>
<organism evidence="2 3">
    <name type="scientific">Diceros bicornis minor</name>
    <name type="common">South-central black rhinoceros</name>
    <dbReference type="NCBI Taxonomy" id="77932"/>
    <lineage>
        <taxon>Eukaryota</taxon>
        <taxon>Metazoa</taxon>
        <taxon>Chordata</taxon>
        <taxon>Craniata</taxon>
        <taxon>Vertebrata</taxon>
        <taxon>Euteleostomi</taxon>
        <taxon>Mammalia</taxon>
        <taxon>Eutheria</taxon>
        <taxon>Laurasiatheria</taxon>
        <taxon>Perissodactyla</taxon>
        <taxon>Rhinocerotidae</taxon>
        <taxon>Diceros</taxon>
    </lineage>
</organism>
<evidence type="ECO:0000313" key="3">
    <source>
        <dbReference type="Proteomes" id="UP000551758"/>
    </source>
</evidence>
<evidence type="ECO:0000313" key="2">
    <source>
        <dbReference type="EMBL" id="KAF5917460.1"/>
    </source>
</evidence>
<dbReference type="SMART" id="SM00349">
    <property type="entry name" value="KRAB"/>
    <property type="match status" value="1"/>
</dbReference>
<dbReference type="InterPro" id="IPR036051">
    <property type="entry name" value="KRAB_dom_sf"/>
</dbReference>
<dbReference type="EMBL" id="JACDTQ010002544">
    <property type="protein sequence ID" value="KAF5917460.1"/>
    <property type="molecule type" value="Genomic_DNA"/>
</dbReference>
<accession>A0A7J7ENS5</accession>
<dbReference type="CDD" id="cd07765">
    <property type="entry name" value="KRAB_A-box"/>
    <property type="match status" value="1"/>
</dbReference>
<gene>
    <name evidence="2" type="ORF">HPG69_017351</name>
</gene>
<dbReference type="Gene3D" id="6.10.140.140">
    <property type="match status" value="1"/>
</dbReference>
<reference evidence="2 3" key="1">
    <citation type="journal article" date="2020" name="Mol. Biol. Evol.">
        <title>Interspecific Gene Flow and the Evolution of Specialization in Black and White Rhinoceros.</title>
        <authorList>
            <person name="Moodley Y."/>
            <person name="Westbury M.V."/>
            <person name="Russo I.M."/>
            <person name="Gopalakrishnan S."/>
            <person name="Rakotoarivelo A."/>
            <person name="Olsen R.A."/>
            <person name="Prost S."/>
            <person name="Tunstall T."/>
            <person name="Ryder O.A."/>
            <person name="Dalen L."/>
            <person name="Bruford M.W."/>
        </authorList>
    </citation>
    <scope>NUCLEOTIDE SEQUENCE [LARGE SCALE GENOMIC DNA]</scope>
    <source>
        <strain evidence="2">SBR-YM</strain>
        <tissue evidence="2">Skin</tissue>
    </source>
</reference>
<sequence length="96" mass="11219">MLSGLEHFRLSRTGLLQGSVLFEDVSVDFAQKERQLLDLARRLLYRDVVLENYRHLASLEVQKENKMRESKRMKIRTSTGYPTLKDPLASLLLEKK</sequence>
<name>A0A7J7ENS5_DICBM</name>
<comment type="caution">
    <text evidence="2">The sequence shown here is derived from an EMBL/GenBank/DDBJ whole genome shotgun (WGS) entry which is preliminary data.</text>
</comment>
<dbReference type="PANTHER" id="PTHR23232">
    <property type="entry name" value="KRAB DOMAIN C2H2 ZINC FINGER"/>
    <property type="match status" value="1"/>
</dbReference>
<dbReference type="InterPro" id="IPR001909">
    <property type="entry name" value="KRAB"/>
</dbReference>
<dbReference type="GO" id="GO:0006355">
    <property type="term" value="P:regulation of DNA-templated transcription"/>
    <property type="evidence" value="ECO:0007669"/>
    <property type="project" value="InterPro"/>
</dbReference>
<evidence type="ECO:0000259" key="1">
    <source>
        <dbReference type="PROSITE" id="PS50805"/>
    </source>
</evidence>
<dbReference type="SUPFAM" id="SSF109640">
    <property type="entry name" value="KRAB domain (Kruppel-associated box)"/>
    <property type="match status" value="1"/>
</dbReference>
<keyword evidence="3" id="KW-1185">Reference proteome</keyword>
<protein>
    <recommendedName>
        <fullName evidence="1">KRAB domain-containing protein</fullName>
    </recommendedName>
</protein>
<dbReference type="PROSITE" id="PS50805">
    <property type="entry name" value="KRAB"/>
    <property type="match status" value="1"/>
</dbReference>
<dbReference type="InterPro" id="IPR050169">
    <property type="entry name" value="Krueppel_C2H2_ZnF"/>
</dbReference>
<dbReference type="Pfam" id="PF01352">
    <property type="entry name" value="KRAB"/>
    <property type="match status" value="1"/>
</dbReference>